<protein>
    <submittedName>
        <fullName evidence="1">Uncharacterized protein</fullName>
    </submittedName>
</protein>
<gene>
    <name evidence="1" type="ORF">A966_12306</name>
</gene>
<dbReference type="RefSeq" id="WP_008725864.1">
    <property type="nucleotide sequence ID" value="NZ_JH994111.1"/>
</dbReference>
<evidence type="ECO:0000313" key="1">
    <source>
        <dbReference type="EMBL" id="EKV56140.1"/>
    </source>
</evidence>
<evidence type="ECO:0000313" key="2">
    <source>
        <dbReference type="Proteomes" id="UP000011663"/>
    </source>
</evidence>
<dbReference type="EMBL" id="ALNZ01000034">
    <property type="protein sequence ID" value="EKV56140.1"/>
    <property type="molecule type" value="Genomic_DNA"/>
</dbReference>
<reference evidence="1 2" key="1">
    <citation type="submission" date="2012-07" db="EMBL/GenBank/DDBJ databases">
        <title>Genome sequence of Brachyspira sp. 30446, isolated from a pig with mucohaemorrhagic colitis.</title>
        <authorList>
            <person name="Rubin J.E."/>
            <person name="Fernando C."/>
            <person name="Harding J.C.S."/>
            <person name="Hill J.E."/>
        </authorList>
    </citation>
    <scope>NUCLEOTIDE SEQUENCE [LARGE SCALE GENOMIC DNA]</scope>
    <source>
        <strain evidence="1 2">30446</strain>
    </source>
</reference>
<sequence>MIENSTITLEKKLGVVEDENHYTWIINSTGSNTYGTTFSPDLEKYLSGLGFVKIFAGSPIYGTSRGYNEDEIRDICSTIMNARVKYGQNVEQVRCIYFPGSYLKCLMFDTDKK</sequence>
<organism evidence="1 2">
    <name type="scientific">Brachyspira hampsonii 30446</name>
    <dbReference type="NCBI Taxonomy" id="1289135"/>
    <lineage>
        <taxon>Bacteria</taxon>
        <taxon>Pseudomonadati</taxon>
        <taxon>Spirochaetota</taxon>
        <taxon>Spirochaetia</taxon>
        <taxon>Brachyspirales</taxon>
        <taxon>Brachyspiraceae</taxon>
        <taxon>Brachyspira</taxon>
    </lineage>
</organism>
<proteinExistence type="predicted"/>
<dbReference type="STRING" id="1289135.A966_12306"/>
<comment type="caution">
    <text evidence="1">The sequence shown here is derived from an EMBL/GenBank/DDBJ whole genome shotgun (WGS) entry which is preliminary data.</text>
</comment>
<dbReference type="OrthoDB" id="307815at2"/>
<name>A0A2U4F599_9SPIR</name>
<dbReference type="GeneID" id="66488861"/>
<dbReference type="Proteomes" id="UP000011663">
    <property type="component" value="Unassembled WGS sequence"/>
</dbReference>
<accession>A0A2U4F599</accession>
<dbReference type="AlphaFoldDB" id="A0A2U4F599"/>